<proteinExistence type="predicted"/>
<dbReference type="Gene3D" id="3.40.50.720">
    <property type="entry name" value="NAD(P)-binding Rossmann-like Domain"/>
    <property type="match status" value="1"/>
</dbReference>
<dbReference type="GO" id="GO:0005886">
    <property type="term" value="C:plasma membrane"/>
    <property type="evidence" value="ECO:0007669"/>
    <property type="project" value="TreeGrafter"/>
</dbReference>
<dbReference type="PANTHER" id="PTHR12286:SF5">
    <property type="entry name" value="SACCHAROPINE DEHYDROGENASE-LIKE OXIDOREDUCTASE"/>
    <property type="match status" value="1"/>
</dbReference>
<dbReference type="InterPro" id="IPR005097">
    <property type="entry name" value="Sacchrp_dh_NADP-bd"/>
</dbReference>
<dbReference type="OrthoDB" id="4420885at2"/>
<evidence type="ECO:0000313" key="2">
    <source>
        <dbReference type="Proteomes" id="UP000193427"/>
    </source>
</evidence>
<dbReference type="SUPFAM" id="SSF51735">
    <property type="entry name" value="NAD(P)-binding Rossmann-fold domains"/>
    <property type="match status" value="1"/>
</dbReference>
<dbReference type="KEGG" id="rgu:A4W93_08735"/>
<dbReference type="RefSeq" id="WP_085750262.1">
    <property type="nucleotide sequence ID" value="NZ_BSPR01000008.1"/>
</dbReference>
<dbReference type="AlphaFoldDB" id="A0A1W6L6T8"/>
<dbReference type="PANTHER" id="PTHR12286">
    <property type="entry name" value="SACCHAROPINE DEHYDROGENASE-LIKE OXIDOREDUCTASE"/>
    <property type="match status" value="1"/>
</dbReference>
<dbReference type="InterPro" id="IPR051276">
    <property type="entry name" value="Saccharopine_DH-like_oxidrdct"/>
</dbReference>
<dbReference type="GO" id="GO:0009247">
    <property type="term" value="P:glycolipid biosynthetic process"/>
    <property type="evidence" value="ECO:0007669"/>
    <property type="project" value="TreeGrafter"/>
</dbReference>
<accession>A0A1W6L6T8</accession>
<protein>
    <submittedName>
        <fullName evidence="1">Uncharacterized protein</fullName>
    </submittedName>
</protein>
<dbReference type="Proteomes" id="UP000193427">
    <property type="component" value="Chromosome"/>
</dbReference>
<name>A0A1W6L6T8_9BURK</name>
<dbReference type="Pfam" id="PF03435">
    <property type="entry name" value="Sacchrp_dh_NADP"/>
    <property type="match status" value="1"/>
</dbReference>
<dbReference type="STRING" id="946333.A4W93_08735"/>
<sequence>MNERPYDLVLYGASGFVGRQTVAHLARHGDGLRWALAGRSREKLEAARTAAGEGAANAGVIVADAGDAAALDALASQAKVVLSTAGPFALYGSELVAACVRHGTHYVDITGETPWVRDLIRRHDADARASGTRIVPCCGFDSVPSDLGTWVLAHEIRERFGEPCREVTSAFSLRGGFNGGTIASLLNVMAEGESEAFANPFLLNPAGTAPADTAPHRDPAGPHHDDDHRAWLGPFLMGPINTRVVRRTVALAAERGDTAFAADFRYGEYMRLGRGPRAGLMAWVLSAGMAATKFALRFAAGRRLAARWSPAPGEGPTEAQMDRGGFRCELVGRSASGLVLRARVSAKGDPGNRATTVFVCESALALVRNLDVLPPGGGVMTPATALGDVLVRRLHAAGVALEVLPA</sequence>
<organism evidence="1 2">
    <name type="scientific">Piscinibacter gummiphilus</name>
    <dbReference type="NCBI Taxonomy" id="946333"/>
    <lineage>
        <taxon>Bacteria</taxon>
        <taxon>Pseudomonadati</taxon>
        <taxon>Pseudomonadota</taxon>
        <taxon>Betaproteobacteria</taxon>
        <taxon>Burkholderiales</taxon>
        <taxon>Sphaerotilaceae</taxon>
        <taxon>Piscinibacter</taxon>
    </lineage>
</organism>
<dbReference type="EMBL" id="CP015118">
    <property type="protein sequence ID" value="ARN19995.1"/>
    <property type="molecule type" value="Genomic_DNA"/>
</dbReference>
<keyword evidence="2" id="KW-1185">Reference proteome</keyword>
<dbReference type="InterPro" id="IPR036291">
    <property type="entry name" value="NAD(P)-bd_dom_sf"/>
</dbReference>
<evidence type="ECO:0000313" key="1">
    <source>
        <dbReference type="EMBL" id="ARN19995.1"/>
    </source>
</evidence>
<reference evidence="1 2" key="1">
    <citation type="submission" date="2016-04" db="EMBL/GenBank/DDBJ databases">
        <title>Complete genome sequence of natural rubber-degrading, novel Gram-negative bacterium, Rhizobacter gummiphilus strain NS21.</title>
        <authorList>
            <person name="Tabata M."/>
            <person name="Kasai D."/>
            <person name="Fukuda M."/>
        </authorList>
    </citation>
    <scope>NUCLEOTIDE SEQUENCE [LARGE SCALE GENOMIC DNA]</scope>
    <source>
        <strain evidence="1 2">NS21</strain>
    </source>
</reference>
<gene>
    <name evidence="1" type="ORF">A4W93_08735</name>
</gene>